<keyword evidence="3" id="KW-0812">Transmembrane</keyword>
<feature type="transmembrane region" description="Helical" evidence="3">
    <location>
        <begin position="384"/>
        <end position="404"/>
    </location>
</feature>
<dbReference type="GO" id="GO:0005960">
    <property type="term" value="C:glycine cleavage complex"/>
    <property type="evidence" value="ECO:0007669"/>
    <property type="project" value="TreeGrafter"/>
</dbReference>
<dbReference type="PANTHER" id="PTHR11773:SF1">
    <property type="entry name" value="GLYCINE DEHYDROGENASE (DECARBOXYLATING), MITOCHONDRIAL"/>
    <property type="match status" value="1"/>
</dbReference>
<evidence type="ECO:0000259" key="4">
    <source>
        <dbReference type="Pfam" id="PF02347"/>
    </source>
</evidence>
<keyword evidence="6" id="KW-1185">Reference proteome</keyword>
<organism evidence="5 6">
    <name type="scientific">Symbiodinium microadriaticum</name>
    <name type="common">Dinoflagellate</name>
    <name type="synonym">Zooxanthella microadriatica</name>
    <dbReference type="NCBI Taxonomy" id="2951"/>
    <lineage>
        <taxon>Eukaryota</taxon>
        <taxon>Sar</taxon>
        <taxon>Alveolata</taxon>
        <taxon>Dinophyceae</taxon>
        <taxon>Suessiales</taxon>
        <taxon>Symbiodiniaceae</taxon>
        <taxon>Symbiodinium</taxon>
    </lineage>
</organism>
<dbReference type="Gene3D" id="3.40.640.10">
    <property type="entry name" value="Type I PLP-dependent aspartate aminotransferase-like (Major domain)"/>
    <property type="match status" value="2"/>
</dbReference>
<reference evidence="5 6" key="1">
    <citation type="submission" date="2016-02" db="EMBL/GenBank/DDBJ databases">
        <title>Genome analysis of coral dinoflagellate symbionts highlights evolutionary adaptations to a symbiotic lifestyle.</title>
        <authorList>
            <person name="Aranda M."/>
            <person name="Li Y."/>
            <person name="Liew Y.J."/>
            <person name="Baumgarten S."/>
            <person name="Simakov O."/>
            <person name="Wilson M."/>
            <person name="Piel J."/>
            <person name="Ashoor H."/>
            <person name="Bougouffa S."/>
            <person name="Bajic V.B."/>
            <person name="Ryu T."/>
            <person name="Ravasi T."/>
            <person name="Bayer T."/>
            <person name="Micklem G."/>
            <person name="Kim H."/>
            <person name="Bhak J."/>
            <person name="Lajeunesse T.C."/>
            <person name="Voolstra C.R."/>
        </authorList>
    </citation>
    <scope>NUCLEOTIDE SEQUENCE [LARGE SCALE GENOMIC DNA]</scope>
    <source>
        <strain evidence="5 6">CCMP2467</strain>
    </source>
</reference>
<feature type="domain" description="Glycine cleavage system P-protein N-terminal" evidence="4">
    <location>
        <begin position="483"/>
        <end position="740"/>
    </location>
</feature>
<dbReference type="GO" id="GO:0019464">
    <property type="term" value="P:glycine decarboxylation via glycine cleavage system"/>
    <property type="evidence" value="ECO:0007669"/>
    <property type="project" value="TreeGrafter"/>
</dbReference>
<dbReference type="InterPro" id="IPR020581">
    <property type="entry name" value="GDC_P"/>
</dbReference>
<feature type="transmembrane region" description="Helical" evidence="3">
    <location>
        <begin position="255"/>
        <end position="278"/>
    </location>
</feature>
<accession>A0A1Q9DN09</accession>
<dbReference type="Proteomes" id="UP000186817">
    <property type="component" value="Unassembled WGS sequence"/>
</dbReference>
<evidence type="ECO:0000256" key="1">
    <source>
        <dbReference type="ARBA" id="ARBA00023002"/>
    </source>
</evidence>
<dbReference type="GO" id="GO:0005829">
    <property type="term" value="C:cytosol"/>
    <property type="evidence" value="ECO:0007669"/>
    <property type="project" value="TreeGrafter"/>
</dbReference>
<keyword evidence="3" id="KW-0472">Membrane</keyword>
<gene>
    <name evidence="5" type="primary">gcvP</name>
    <name evidence="5" type="ORF">AK812_SmicGene21201</name>
</gene>
<dbReference type="InterPro" id="IPR015424">
    <property type="entry name" value="PyrdxlP-dep_Trfase"/>
</dbReference>
<feature type="compositionally biased region" description="Polar residues" evidence="2">
    <location>
        <begin position="463"/>
        <end position="475"/>
    </location>
</feature>
<dbReference type="OrthoDB" id="6537869at2759"/>
<dbReference type="InterPro" id="IPR036259">
    <property type="entry name" value="MFS_trans_sf"/>
</dbReference>
<dbReference type="InterPro" id="IPR011701">
    <property type="entry name" value="MFS"/>
</dbReference>
<keyword evidence="1" id="KW-0560">Oxidoreductase</keyword>
<proteinExistence type="predicted"/>
<evidence type="ECO:0000313" key="6">
    <source>
        <dbReference type="Proteomes" id="UP000186817"/>
    </source>
</evidence>
<dbReference type="EMBL" id="LSRX01000463">
    <property type="protein sequence ID" value="OLP96553.1"/>
    <property type="molecule type" value="Genomic_DNA"/>
</dbReference>
<evidence type="ECO:0000256" key="2">
    <source>
        <dbReference type="SAM" id="MobiDB-lite"/>
    </source>
</evidence>
<feature type="region of interest" description="Disordered" evidence="2">
    <location>
        <begin position="463"/>
        <end position="482"/>
    </location>
</feature>
<dbReference type="InterPro" id="IPR015421">
    <property type="entry name" value="PyrdxlP-dep_Trfase_major"/>
</dbReference>
<name>A0A1Q9DN09_SYMMI</name>
<comment type="caution">
    <text evidence="5">The sequence shown here is derived from an EMBL/GenBank/DDBJ whole genome shotgun (WGS) entry which is preliminary data.</text>
</comment>
<keyword evidence="3" id="KW-1133">Transmembrane helix</keyword>
<evidence type="ECO:0000313" key="5">
    <source>
        <dbReference type="EMBL" id="OLP96553.1"/>
    </source>
</evidence>
<dbReference type="Pfam" id="PF02347">
    <property type="entry name" value="GDC-P"/>
    <property type="match status" value="1"/>
</dbReference>
<dbReference type="AlphaFoldDB" id="A0A1Q9DN09"/>
<feature type="transmembrane region" description="Helical" evidence="3">
    <location>
        <begin position="131"/>
        <end position="154"/>
    </location>
</feature>
<dbReference type="Pfam" id="PF07690">
    <property type="entry name" value="MFS_1"/>
    <property type="match status" value="1"/>
</dbReference>
<dbReference type="SUPFAM" id="SSF53383">
    <property type="entry name" value="PLP-dependent transferases"/>
    <property type="match status" value="2"/>
</dbReference>
<protein>
    <submittedName>
        <fullName evidence="5">Glycine dehydrogenase (Decarboxylating)</fullName>
    </submittedName>
</protein>
<dbReference type="SUPFAM" id="SSF103473">
    <property type="entry name" value="MFS general substrate transporter"/>
    <property type="match status" value="1"/>
</dbReference>
<dbReference type="GO" id="GO:0022857">
    <property type="term" value="F:transmembrane transporter activity"/>
    <property type="evidence" value="ECO:0007669"/>
    <property type="project" value="InterPro"/>
</dbReference>
<sequence length="911" mass="99329">MEYKLAVDSSKKATELPLLRVCGTVQQNPHMRAFWASTISFFLAFLGWFALAPLGLEVATSMGTCENQLFPPTDFPTRPAYLKFKNLKSGLSYCQYGVLKEDGELIDCNDVPPELSGSGTAEEKEKYRPQVIANAGVASVASTIFVRIALGTLLERFGPVNVQCGLMSFGAFWVAMAAAITAPWNYTLIRFFIGCAGATFVTNQFWCSLMFAPNVVGTANATAAGWGNLGGGVTQIFMMSVLFNPMVASGMEPNVAWRVSMVVPAVMFVVCAICMKLMCWDMPTARNYDPTVTGKTQKPSMWDYVEVLRDVRVVVMIFQYSACFGTELAMNNQLATHFRTYFQMDAGDASALAGAFGLMNLFARSLGGISSDICYKYFGFRGRIWAQFLALFFEAIFLFSFGNVDNSQPWYVALAVLVCFSLFVQMAEGTSYGIVHAGYVMFWALLSPCYYWSEMGGMFHGPAQSSEKSKTQSGEYESHTESEELIIGDHKKTDFASMDKLFGALVQYPDTTGRFDDYSSIAQATAVFAALTSSGEFGADVVVGSMQRFGHLAALQKGVPMWFGGPSAAYLATSKKQVRRMPGRIIGESVDRLGNPAYRLTLQTREQHIRLDKAASFLATSNVCTAQVLLANIAGMYSVYHRKDGLQKIAKKVHGLAQLFASEDVDDADDGDSDGVDDGDGSAGKAGMAVAAGSFFDTVTIDAGKNAKAVVEKLQAKKLNMRAIDDSLISAAFDETHLQEAGVGCWTAVGTQHLQGLIQEYTSRIDGGFARSGPFLAGYREMLESLEKYLISCTGFDACSLQPTSGASGEYAGLLVIKKYLEAKGEGFVWSLGALPWAMVGMEIKWIEDSRGMDLDEFKALCAEYKDRLACLMVTYPSTRAFFEDNIQEICSTVHENGGQVYMDGANMNGP</sequence>
<dbReference type="GO" id="GO:0016594">
    <property type="term" value="F:glycine binding"/>
    <property type="evidence" value="ECO:0007669"/>
    <property type="project" value="TreeGrafter"/>
</dbReference>
<dbReference type="GO" id="GO:0004375">
    <property type="term" value="F:glycine dehydrogenase (decarboxylating) activity"/>
    <property type="evidence" value="ECO:0007669"/>
    <property type="project" value="InterPro"/>
</dbReference>
<dbReference type="InterPro" id="IPR049315">
    <property type="entry name" value="GDC-P_N"/>
</dbReference>
<feature type="transmembrane region" description="Helical" evidence="3">
    <location>
        <begin position="434"/>
        <end position="453"/>
    </location>
</feature>
<feature type="transmembrane region" description="Helical" evidence="3">
    <location>
        <begin position="166"/>
        <end position="184"/>
    </location>
</feature>
<evidence type="ECO:0000256" key="3">
    <source>
        <dbReference type="SAM" id="Phobius"/>
    </source>
</evidence>
<dbReference type="PANTHER" id="PTHR11773">
    <property type="entry name" value="GLYCINE DEHYDROGENASE, DECARBOXYLATING"/>
    <property type="match status" value="1"/>
</dbReference>
<dbReference type="Gene3D" id="1.20.1250.20">
    <property type="entry name" value="MFS general substrate transporter like domains"/>
    <property type="match status" value="2"/>
</dbReference>
<feature type="transmembrane region" description="Helical" evidence="3">
    <location>
        <begin position="410"/>
        <end position="427"/>
    </location>
</feature>
<dbReference type="GO" id="GO:0030170">
    <property type="term" value="F:pyridoxal phosphate binding"/>
    <property type="evidence" value="ECO:0007669"/>
    <property type="project" value="TreeGrafter"/>
</dbReference>
<feature type="transmembrane region" description="Helical" evidence="3">
    <location>
        <begin position="33"/>
        <end position="52"/>
    </location>
</feature>